<comment type="caution">
    <text evidence="2">The sequence shown here is derived from an EMBL/GenBank/DDBJ whole genome shotgun (WGS) entry which is preliminary data.</text>
</comment>
<feature type="region of interest" description="Disordered" evidence="1">
    <location>
        <begin position="92"/>
        <end position="111"/>
    </location>
</feature>
<dbReference type="Proteomes" id="UP000887013">
    <property type="component" value="Unassembled WGS sequence"/>
</dbReference>
<gene>
    <name evidence="2" type="ORF">NPIL_691741</name>
</gene>
<proteinExistence type="predicted"/>
<keyword evidence="3" id="KW-1185">Reference proteome</keyword>
<reference evidence="2" key="1">
    <citation type="submission" date="2020-08" db="EMBL/GenBank/DDBJ databases">
        <title>Multicomponent nature underlies the extraordinary mechanical properties of spider dragline silk.</title>
        <authorList>
            <person name="Kono N."/>
            <person name="Nakamura H."/>
            <person name="Mori M."/>
            <person name="Yoshida Y."/>
            <person name="Ohtoshi R."/>
            <person name="Malay A.D."/>
            <person name="Moran D.A.P."/>
            <person name="Tomita M."/>
            <person name="Numata K."/>
            <person name="Arakawa K."/>
        </authorList>
    </citation>
    <scope>NUCLEOTIDE SEQUENCE</scope>
</reference>
<evidence type="ECO:0000256" key="1">
    <source>
        <dbReference type="SAM" id="MobiDB-lite"/>
    </source>
</evidence>
<organism evidence="2 3">
    <name type="scientific">Nephila pilipes</name>
    <name type="common">Giant wood spider</name>
    <name type="synonym">Nephila maculata</name>
    <dbReference type="NCBI Taxonomy" id="299642"/>
    <lineage>
        <taxon>Eukaryota</taxon>
        <taxon>Metazoa</taxon>
        <taxon>Ecdysozoa</taxon>
        <taxon>Arthropoda</taxon>
        <taxon>Chelicerata</taxon>
        <taxon>Arachnida</taxon>
        <taxon>Araneae</taxon>
        <taxon>Araneomorphae</taxon>
        <taxon>Entelegynae</taxon>
        <taxon>Araneoidea</taxon>
        <taxon>Nephilidae</taxon>
        <taxon>Nephila</taxon>
    </lineage>
</organism>
<evidence type="ECO:0000313" key="2">
    <source>
        <dbReference type="EMBL" id="GFT26096.1"/>
    </source>
</evidence>
<evidence type="ECO:0000313" key="3">
    <source>
        <dbReference type="Proteomes" id="UP000887013"/>
    </source>
</evidence>
<name>A0A8X6TK03_NEPPI</name>
<dbReference type="EMBL" id="BMAW01060409">
    <property type="protein sequence ID" value="GFT26096.1"/>
    <property type="molecule type" value="Genomic_DNA"/>
</dbReference>
<sequence>MSPYRNPLAVTKTVKTGIGLQDRKVYRTSAGSGRRNKRGILVDYVCKQMRWLQNIWLPAPRIMKDGFERPAQFCKKGQTYFGMPKESLGAPKASLGSLGTPKASLGTPKEAADKKDRSLNVAKLDNLVGSFIAPHFPSRRLLYVNKIHVSEDIILSFSPQCSTVVNLHCFKVNLENC</sequence>
<accession>A0A8X6TK03</accession>
<dbReference type="AlphaFoldDB" id="A0A8X6TK03"/>
<protein>
    <submittedName>
        <fullName evidence="2">Uncharacterized protein</fullName>
    </submittedName>
</protein>